<accession>A0ACB7FAS7</accession>
<reference evidence="1" key="1">
    <citation type="submission" date="2020-04" db="EMBL/GenBank/DDBJ databases">
        <title>A chromosome-scale assembly and high-density genetic map of the yellow drum (Nibea albiflora) genome.</title>
        <authorList>
            <person name="Xu D."/>
            <person name="Zhang W."/>
            <person name="Chen R."/>
            <person name="Tan P."/>
            <person name="Wang L."/>
            <person name="Song H."/>
            <person name="Tian L."/>
            <person name="Zhu Q."/>
            <person name="Wang B."/>
        </authorList>
    </citation>
    <scope>NUCLEOTIDE SEQUENCE</scope>
    <source>
        <strain evidence="1">ZJHYS-2018</strain>
    </source>
</reference>
<evidence type="ECO:0000313" key="2">
    <source>
        <dbReference type="Proteomes" id="UP000805704"/>
    </source>
</evidence>
<protein>
    <submittedName>
        <fullName evidence="1">Uncharacterized protein</fullName>
    </submittedName>
</protein>
<dbReference type="EMBL" id="CM024801">
    <property type="protein sequence ID" value="KAG8011624.1"/>
    <property type="molecule type" value="Genomic_DNA"/>
</dbReference>
<evidence type="ECO:0000313" key="1">
    <source>
        <dbReference type="EMBL" id="KAG8011624.1"/>
    </source>
</evidence>
<comment type="caution">
    <text evidence="1">The sequence shown here is derived from an EMBL/GenBank/DDBJ whole genome shotgun (WGS) entry which is preliminary data.</text>
</comment>
<dbReference type="Proteomes" id="UP000805704">
    <property type="component" value="Chromosome 13"/>
</dbReference>
<gene>
    <name evidence="1" type="ORF">GBF38_003883</name>
</gene>
<organism evidence="1 2">
    <name type="scientific">Nibea albiflora</name>
    <name type="common">Yellow drum</name>
    <name type="synonym">Corvina albiflora</name>
    <dbReference type="NCBI Taxonomy" id="240163"/>
    <lineage>
        <taxon>Eukaryota</taxon>
        <taxon>Metazoa</taxon>
        <taxon>Chordata</taxon>
        <taxon>Craniata</taxon>
        <taxon>Vertebrata</taxon>
        <taxon>Euteleostomi</taxon>
        <taxon>Actinopterygii</taxon>
        <taxon>Neopterygii</taxon>
        <taxon>Teleostei</taxon>
        <taxon>Neoteleostei</taxon>
        <taxon>Acanthomorphata</taxon>
        <taxon>Eupercaria</taxon>
        <taxon>Sciaenidae</taxon>
        <taxon>Nibea</taxon>
    </lineage>
</organism>
<proteinExistence type="predicted"/>
<keyword evidence="2" id="KW-1185">Reference proteome</keyword>
<name>A0ACB7FAS7_NIBAL</name>
<sequence length="88" mass="9709">MGDVISSHLDEAKREIITGEERCAEVCLVCVLSGLLAHVRLYAAVTDCLRKMRRNNQDISVTLRVRSDFHRLNVSLTGCGVGADPLLQ</sequence>